<dbReference type="AlphaFoldDB" id="A0A7G6WVV0"/>
<protein>
    <submittedName>
        <fullName evidence="3">CPBP family intramembrane metalloprotease</fullName>
    </submittedName>
</protein>
<dbReference type="InterPro" id="IPR003675">
    <property type="entry name" value="Rce1/LyrA-like_dom"/>
</dbReference>
<evidence type="ECO:0000313" key="3">
    <source>
        <dbReference type="EMBL" id="QNE18115.1"/>
    </source>
</evidence>
<organism evidence="3 4">
    <name type="scientific">Kribbella qitaiheensis</name>
    <dbReference type="NCBI Taxonomy" id="1544730"/>
    <lineage>
        <taxon>Bacteria</taxon>
        <taxon>Bacillati</taxon>
        <taxon>Actinomycetota</taxon>
        <taxon>Actinomycetes</taxon>
        <taxon>Propionibacteriales</taxon>
        <taxon>Kribbellaceae</taxon>
        <taxon>Kribbella</taxon>
    </lineage>
</organism>
<dbReference type="PANTHER" id="PTHR36435">
    <property type="entry name" value="SLR1288 PROTEIN"/>
    <property type="match status" value="1"/>
</dbReference>
<keyword evidence="4" id="KW-1185">Reference proteome</keyword>
<dbReference type="GO" id="GO:0008237">
    <property type="term" value="F:metallopeptidase activity"/>
    <property type="evidence" value="ECO:0007669"/>
    <property type="project" value="UniProtKB-KW"/>
</dbReference>
<evidence type="ECO:0000259" key="2">
    <source>
        <dbReference type="Pfam" id="PF02517"/>
    </source>
</evidence>
<reference evidence="3 4" key="2">
    <citation type="journal article" date="2020" name="Microbiol. Resour. Announc.">
        <title>Antarctic desert soil bacteria exhibit high novel natural product potential, evaluated through long-read genome sequencing and comparative genomics.</title>
        <authorList>
            <person name="Benaud N."/>
            <person name="Edwards R.J."/>
            <person name="Amos T.G."/>
            <person name="D'Agostino P.M."/>
            <person name="Gutierrez-Chavez C."/>
            <person name="Montgomery K."/>
            <person name="Nicetic I."/>
            <person name="Ferrari B.C."/>
        </authorList>
    </citation>
    <scope>NUCLEOTIDE SEQUENCE [LARGE SCALE GENOMIC DNA]</scope>
    <source>
        <strain evidence="3 4">SPB151</strain>
    </source>
</reference>
<feature type="transmembrane region" description="Helical" evidence="1">
    <location>
        <begin position="184"/>
        <end position="200"/>
    </location>
</feature>
<reference evidence="4" key="1">
    <citation type="submission" date="2019-09" db="EMBL/GenBank/DDBJ databases">
        <title>Antimicrobial potential of Antarctic Bacteria.</title>
        <authorList>
            <person name="Benaud N."/>
            <person name="Edwards R.J."/>
            <person name="Ferrari B.C."/>
        </authorList>
    </citation>
    <scope>NUCLEOTIDE SEQUENCE [LARGE SCALE GENOMIC DNA]</scope>
    <source>
        <strain evidence="4">SPB151</strain>
    </source>
</reference>
<feature type="transmembrane region" description="Helical" evidence="1">
    <location>
        <begin position="20"/>
        <end position="43"/>
    </location>
</feature>
<dbReference type="PANTHER" id="PTHR36435:SF1">
    <property type="entry name" value="CAAX AMINO TERMINAL PROTEASE FAMILY PROTEIN"/>
    <property type="match status" value="1"/>
</dbReference>
<keyword evidence="3" id="KW-0645">Protease</keyword>
<feature type="transmembrane region" description="Helical" evidence="1">
    <location>
        <begin position="49"/>
        <end position="68"/>
    </location>
</feature>
<sequence length="266" mass="27724">MTTRVAAAHPVAAALSRLGWCALVIAVIVGGYALLALPVTGWITNPAEATAVVGGVVALLVGGIRLVFPQLLSYEPTPPRPRSGELLRNVWGWALLALTLTFLAGQATAVTLYGLVGSAGFDRHLEAEQASGPGLVLMLTLLVAPLSEEAMFRGLAYPLLRKQLSIATSTLITALLFAGMHGNLVQAVATVPLGLILALVAERTRRLWHVVVLHAAYNLAALITPFEVVQALAAPQYCGALATAWVVCVGFLFVCARSGGSVTDSG</sequence>
<feature type="domain" description="CAAX prenyl protease 2/Lysostaphin resistance protein A-like" evidence="2">
    <location>
        <begin position="135"/>
        <end position="219"/>
    </location>
</feature>
<dbReference type="GO" id="GO:0080120">
    <property type="term" value="P:CAAX-box protein maturation"/>
    <property type="evidence" value="ECO:0007669"/>
    <property type="project" value="UniProtKB-ARBA"/>
</dbReference>
<dbReference type="EMBL" id="CP043661">
    <property type="protein sequence ID" value="QNE18115.1"/>
    <property type="molecule type" value="Genomic_DNA"/>
</dbReference>
<keyword evidence="3" id="KW-0482">Metalloprotease</keyword>
<feature type="transmembrane region" description="Helical" evidence="1">
    <location>
        <begin position="234"/>
        <end position="256"/>
    </location>
</feature>
<keyword evidence="1" id="KW-0472">Membrane</keyword>
<feature type="transmembrane region" description="Helical" evidence="1">
    <location>
        <begin position="89"/>
        <end position="110"/>
    </location>
</feature>
<keyword evidence="3" id="KW-0378">Hydrolase</keyword>
<name>A0A7G6WVV0_9ACTN</name>
<dbReference type="RefSeq" id="WP_185447007.1">
    <property type="nucleotide sequence ID" value="NZ_CP043661.1"/>
</dbReference>
<dbReference type="GO" id="GO:0004175">
    <property type="term" value="F:endopeptidase activity"/>
    <property type="evidence" value="ECO:0007669"/>
    <property type="project" value="UniProtKB-ARBA"/>
</dbReference>
<evidence type="ECO:0000313" key="4">
    <source>
        <dbReference type="Proteomes" id="UP000515563"/>
    </source>
</evidence>
<gene>
    <name evidence="3" type="ORF">F1D05_09725</name>
</gene>
<feature type="transmembrane region" description="Helical" evidence="1">
    <location>
        <begin position="207"/>
        <end position="228"/>
    </location>
</feature>
<accession>A0A7G6WVV0</accession>
<dbReference type="Proteomes" id="UP000515563">
    <property type="component" value="Chromosome"/>
</dbReference>
<dbReference type="GO" id="GO:0006508">
    <property type="term" value="P:proteolysis"/>
    <property type="evidence" value="ECO:0007669"/>
    <property type="project" value="UniProtKB-KW"/>
</dbReference>
<evidence type="ECO:0000256" key="1">
    <source>
        <dbReference type="SAM" id="Phobius"/>
    </source>
</evidence>
<dbReference type="InterPro" id="IPR052710">
    <property type="entry name" value="CAAX_protease"/>
</dbReference>
<proteinExistence type="predicted"/>
<keyword evidence="1" id="KW-0812">Transmembrane</keyword>
<dbReference type="Pfam" id="PF02517">
    <property type="entry name" value="Rce1-like"/>
    <property type="match status" value="1"/>
</dbReference>
<keyword evidence="1" id="KW-1133">Transmembrane helix</keyword>
<dbReference type="KEGG" id="kqi:F1D05_09725"/>